<feature type="compositionally biased region" description="Pro residues" evidence="1">
    <location>
        <begin position="417"/>
        <end position="433"/>
    </location>
</feature>
<keyword evidence="5" id="KW-1185">Reference proteome</keyword>
<sequence length="441" mass="48334">MNATPSPLDTALHRLGATGRQRDRRYQVPWIMLVGEPSSGRTSLMAGTNLRRPYGSPTRREMEAEGWGVWLFDQGLVLDMPGMTEVPTDEWQALLQHLKGIRGQRPIDGLMLTVPATELTGPTALDDVKLDRKAQGIFERLQSLRAELGVRVPISVIITQADHLPGFAAFCRTLPPRMRDEMLGWSSPYSHEEPYAPAWVDEACESIHQELSRMQLELLADGWGDPSDRETGFLLPSELRAMAAPLRRLLDVLFQSTPYTQPSMLRGIYFCGDPEAEATPGVPGRRTPTQRSPLFITHLLERKVFPESGLAGPDAELTRGNQRVVKMLQGTLLLCAALAVLIPGLLWALSRSPGEERTAPQPPPAAAQPAEPAPAPKPAQTSKPTPAPKPIQASKPAPAPKPVQVRQPVRSATWDDAPPPRTAWDDAPPPPPTGASTYRRN</sequence>
<keyword evidence="2" id="KW-1133">Transmembrane helix</keyword>
<protein>
    <submittedName>
        <fullName evidence="4">Type VI secretion system protein</fullName>
    </submittedName>
</protein>
<feature type="compositionally biased region" description="Pro residues" evidence="1">
    <location>
        <begin position="360"/>
        <end position="377"/>
    </location>
</feature>
<keyword evidence="2" id="KW-0812">Transmembrane</keyword>
<feature type="domain" description="Type VI secretion system component TssM1 N-terminal" evidence="3">
    <location>
        <begin position="88"/>
        <end position="324"/>
    </location>
</feature>
<name>A0ABT4AEN2_9BACT</name>
<feature type="region of interest" description="Disordered" evidence="1">
    <location>
        <begin position="353"/>
        <end position="441"/>
    </location>
</feature>
<dbReference type="RefSeq" id="WP_267538702.1">
    <property type="nucleotide sequence ID" value="NZ_JAPNKA010000001.1"/>
</dbReference>
<proteinExistence type="predicted"/>
<dbReference type="PANTHER" id="PTHR36153">
    <property type="entry name" value="INNER MEMBRANE PROTEIN-RELATED"/>
    <property type="match status" value="1"/>
</dbReference>
<evidence type="ECO:0000313" key="5">
    <source>
        <dbReference type="Proteomes" id="UP001207654"/>
    </source>
</evidence>
<organism evidence="4 5">
    <name type="scientific">Archangium lansingense</name>
    <dbReference type="NCBI Taxonomy" id="2995310"/>
    <lineage>
        <taxon>Bacteria</taxon>
        <taxon>Pseudomonadati</taxon>
        <taxon>Myxococcota</taxon>
        <taxon>Myxococcia</taxon>
        <taxon>Myxococcales</taxon>
        <taxon>Cystobacterineae</taxon>
        <taxon>Archangiaceae</taxon>
        <taxon>Archangium</taxon>
    </lineage>
</organism>
<evidence type="ECO:0000256" key="2">
    <source>
        <dbReference type="SAM" id="Phobius"/>
    </source>
</evidence>
<accession>A0ABT4AEN2</accession>
<feature type="transmembrane region" description="Helical" evidence="2">
    <location>
        <begin position="327"/>
        <end position="349"/>
    </location>
</feature>
<evidence type="ECO:0000259" key="3">
    <source>
        <dbReference type="Pfam" id="PF14331"/>
    </source>
</evidence>
<dbReference type="Pfam" id="PF14331">
    <property type="entry name" value="IcmF-related_N"/>
    <property type="match status" value="1"/>
</dbReference>
<keyword evidence="2" id="KW-0472">Membrane</keyword>
<dbReference type="EMBL" id="JAPNKA010000001">
    <property type="protein sequence ID" value="MCY1080021.1"/>
    <property type="molecule type" value="Genomic_DNA"/>
</dbReference>
<evidence type="ECO:0000313" key="4">
    <source>
        <dbReference type="EMBL" id="MCY1080021.1"/>
    </source>
</evidence>
<dbReference type="Proteomes" id="UP001207654">
    <property type="component" value="Unassembled WGS sequence"/>
</dbReference>
<evidence type="ECO:0000256" key="1">
    <source>
        <dbReference type="SAM" id="MobiDB-lite"/>
    </source>
</evidence>
<dbReference type="InterPro" id="IPR053156">
    <property type="entry name" value="T6SS_TssM-like"/>
</dbReference>
<reference evidence="4 5" key="1">
    <citation type="submission" date="2022-11" db="EMBL/GenBank/DDBJ databases">
        <title>Minimal conservation of predation-associated metabolite biosynthetic gene clusters underscores biosynthetic potential of Myxococcota including descriptions for ten novel species: Archangium lansinium sp. nov., Myxococcus landrumus sp. nov., Nannocystis bai.</title>
        <authorList>
            <person name="Ahearne A."/>
            <person name="Stevens C."/>
            <person name="Phillips K."/>
        </authorList>
    </citation>
    <scope>NUCLEOTIDE SEQUENCE [LARGE SCALE GENOMIC DNA]</scope>
    <source>
        <strain evidence="4 5">MIWBW</strain>
    </source>
</reference>
<gene>
    <name evidence="4" type="ORF">OV287_36780</name>
</gene>
<comment type="caution">
    <text evidence="4">The sequence shown here is derived from an EMBL/GenBank/DDBJ whole genome shotgun (WGS) entry which is preliminary data.</text>
</comment>
<dbReference type="PANTHER" id="PTHR36153:SF1">
    <property type="entry name" value="TYPE VI SECRETION SYSTEM COMPONENT TSSM1"/>
    <property type="match status" value="1"/>
</dbReference>
<dbReference type="InterPro" id="IPR025743">
    <property type="entry name" value="TssM1_N"/>
</dbReference>